<evidence type="ECO:0000313" key="8">
    <source>
        <dbReference type="Proteomes" id="UP000012179"/>
    </source>
</evidence>
<proteinExistence type="inferred from homology"/>
<keyword evidence="4 6" id="KW-0687">Ribonucleoprotein</keyword>
<keyword evidence="8" id="KW-1185">Reference proteome</keyword>
<dbReference type="HAMAP" id="MF_00362">
    <property type="entry name" value="Ribosomal_uL10"/>
    <property type="match status" value="1"/>
</dbReference>
<evidence type="ECO:0000256" key="1">
    <source>
        <dbReference type="ARBA" id="ARBA00002633"/>
    </source>
</evidence>
<evidence type="ECO:0000256" key="6">
    <source>
        <dbReference type="HAMAP-Rule" id="MF_00362"/>
    </source>
</evidence>
<dbReference type="Proteomes" id="UP000012179">
    <property type="component" value="Chromosome"/>
</dbReference>
<evidence type="ECO:0000256" key="3">
    <source>
        <dbReference type="ARBA" id="ARBA00022980"/>
    </source>
</evidence>
<accession>A0A1W6SNF7</accession>
<dbReference type="EMBL" id="CP021106">
    <property type="protein sequence ID" value="ARO87358.1"/>
    <property type="molecule type" value="Genomic_DNA"/>
</dbReference>
<reference evidence="7 8" key="1">
    <citation type="journal article" date="2015" name="Int. J. Syst. Evol. Microbiol.">
        <title>Nitrosospira lacus sp. nov., a psychrotolerant, ammonia-oxidizing bacterium from sandy lake sediment.</title>
        <authorList>
            <person name="Urakawa H."/>
            <person name="Garcia J.C."/>
            <person name="Nielsen J.L."/>
            <person name="Le V.Q."/>
            <person name="Kozlowski J.A."/>
            <person name="Stein L.Y."/>
            <person name="Lim C.K."/>
            <person name="Pommerening-Roser A."/>
            <person name="Martens-Habbena W."/>
            <person name="Stahl D.A."/>
            <person name="Klotz M.G."/>
        </authorList>
    </citation>
    <scope>NUCLEOTIDE SEQUENCE [LARGE SCALE GENOMIC DNA]</scope>
    <source>
        <strain evidence="7 8">APG3</strain>
    </source>
</reference>
<gene>
    <name evidence="6" type="primary">rplJ</name>
    <name evidence="7" type="ORF">EBAPG3_006010</name>
</gene>
<dbReference type="GO" id="GO:0006412">
    <property type="term" value="P:translation"/>
    <property type="evidence" value="ECO:0007669"/>
    <property type="project" value="UniProtKB-UniRule"/>
</dbReference>
<dbReference type="InterPro" id="IPR043141">
    <property type="entry name" value="Ribosomal_uL10-like_sf"/>
</dbReference>
<comment type="subunit">
    <text evidence="6">Part of the ribosomal stalk of the 50S ribosomal subunit. The N-terminus interacts with L11 and the large rRNA to form the base of the stalk. The C-terminus forms an elongated spine to which L12 dimers bind in a sequential fashion forming a multimeric L10(L12)X complex.</text>
</comment>
<evidence type="ECO:0000256" key="4">
    <source>
        <dbReference type="ARBA" id="ARBA00023274"/>
    </source>
</evidence>
<comment type="similarity">
    <text evidence="2 6">Belongs to the universal ribosomal protein uL10 family.</text>
</comment>
<dbReference type="GO" id="GO:0005840">
    <property type="term" value="C:ribosome"/>
    <property type="evidence" value="ECO:0007669"/>
    <property type="project" value="UniProtKB-KW"/>
</dbReference>
<dbReference type="AlphaFoldDB" id="A0A1W6SNF7"/>
<dbReference type="OrthoDB" id="9808307at2"/>
<dbReference type="NCBIfam" id="NF000955">
    <property type="entry name" value="PRK00099.1-1"/>
    <property type="match status" value="1"/>
</dbReference>
<evidence type="ECO:0000313" key="7">
    <source>
        <dbReference type="EMBL" id="ARO87358.1"/>
    </source>
</evidence>
<keyword evidence="3 6" id="KW-0689">Ribosomal protein</keyword>
<keyword evidence="6" id="KW-0694">RNA-binding</keyword>
<protein>
    <recommendedName>
        <fullName evidence="5 6">Large ribosomal subunit protein uL10</fullName>
    </recommendedName>
</protein>
<evidence type="ECO:0000256" key="5">
    <source>
        <dbReference type="ARBA" id="ARBA00035202"/>
    </source>
</evidence>
<keyword evidence="6" id="KW-0699">rRNA-binding</keyword>
<dbReference type="InterPro" id="IPR047865">
    <property type="entry name" value="Ribosomal_uL10_bac_type"/>
</dbReference>
<dbReference type="eggNOG" id="COG0244">
    <property type="taxonomic scope" value="Bacteria"/>
</dbReference>
<dbReference type="Gene3D" id="6.10.250.290">
    <property type="match status" value="1"/>
</dbReference>
<dbReference type="CDD" id="cd05797">
    <property type="entry name" value="Ribosomal_L10"/>
    <property type="match status" value="1"/>
</dbReference>
<dbReference type="SUPFAM" id="SSF160369">
    <property type="entry name" value="Ribosomal protein L10-like"/>
    <property type="match status" value="1"/>
</dbReference>
<organism evidence="7 8">
    <name type="scientific">Nitrosospira lacus</name>
    <dbReference type="NCBI Taxonomy" id="1288494"/>
    <lineage>
        <taxon>Bacteria</taxon>
        <taxon>Pseudomonadati</taxon>
        <taxon>Pseudomonadota</taxon>
        <taxon>Betaproteobacteria</taxon>
        <taxon>Nitrosomonadales</taxon>
        <taxon>Nitrosomonadaceae</taxon>
        <taxon>Nitrosospira</taxon>
    </lineage>
</organism>
<dbReference type="RefSeq" id="WP_004175971.1">
    <property type="nucleotide sequence ID" value="NZ_CP021106.3"/>
</dbReference>
<dbReference type="Pfam" id="PF00466">
    <property type="entry name" value="Ribosomal_L10"/>
    <property type="match status" value="1"/>
</dbReference>
<dbReference type="GO" id="GO:0070180">
    <property type="term" value="F:large ribosomal subunit rRNA binding"/>
    <property type="evidence" value="ECO:0007669"/>
    <property type="project" value="UniProtKB-UniRule"/>
</dbReference>
<dbReference type="KEGG" id="nlc:EBAPG3_006010"/>
<name>A0A1W6SNF7_9PROT</name>
<sequence>MSLNLEEKKAVVAEVSTQVAKAQAIIIAEYRGLGVGHMTQLRAKARQSGIYFRVLKNSLARRAVTDTPFTGLSEYMVGPLAYGIASDPVAAAKVLHEFSKGNDKFVIKGGAMANLVMSSKEIADLASLPSREALLSKLLGTMQAPVANFVRTLNEVPTSFVRGLAVVRDQKQAAEPVSSH</sequence>
<dbReference type="Gene3D" id="3.30.70.1730">
    <property type="match status" value="1"/>
</dbReference>
<evidence type="ECO:0000256" key="2">
    <source>
        <dbReference type="ARBA" id="ARBA00008889"/>
    </source>
</evidence>
<dbReference type="InterPro" id="IPR001790">
    <property type="entry name" value="Ribosomal_uL10"/>
</dbReference>
<comment type="function">
    <text evidence="1 6">Forms part of the ribosomal stalk, playing a central role in the interaction of the ribosome with GTP-bound translation factors.</text>
</comment>
<dbReference type="GO" id="GO:1990904">
    <property type="term" value="C:ribonucleoprotein complex"/>
    <property type="evidence" value="ECO:0007669"/>
    <property type="project" value="UniProtKB-KW"/>
</dbReference>
<dbReference type="PANTHER" id="PTHR11560">
    <property type="entry name" value="39S RIBOSOMAL PROTEIN L10, MITOCHONDRIAL"/>
    <property type="match status" value="1"/>
</dbReference>
<dbReference type="InterPro" id="IPR022973">
    <property type="entry name" value="Ribosomal_uL10_bac"/>
</dbReference>